<evidence type="ECO:0000256" key="3">
    <source>
        <dbReference type="ARBA" id="ARBA00023125"/>
    </source>
</evidence>
<dbReference type="SUPFAM" id="SSF52540">
    <property type="entry name" value="P-loop containing nucleoside triphosphate hydrolases"/>
    <property type="match status" value="1"/>
</dbReference>
<protein>
    <submittedName>
        <fullName evidence="5">DNA mismatch repair protein</fullName>
    </submittedName>
</protein>
<dbReference type="GO" id="GO:0140664">
    <property type="term" value="F:ATP-dependent DNA damage sensor activity"/>
    <property type="evidence" value="ECO:0007669"/>
    <property type="project" value="InterPro"/>
</dbReference>
<organism evidence="5 6">
    <name type="scientific">Haloferax mucosum ATCC BAA-1512</name>
    <dbReference type="NCBI Taxonomy" id="662479"/>
    <lineage>
        <taxon>Archaea</taxon>
        <taxon>Methanobacteriati</taxon>
        <taxon>Methanobacteriota</taxon>
        <taxon>Stenosarchaea group</taxon>
        <taxon>Halobacteria</taxon>
        <taxon>Halobacteriales</taxon>
        <taxon>Haloferacaceae</taxon>
        <taxon>Haloferax</taxon>
    </lineage>
</organism>
<keyword evidence="1" id="KW-0547">Nucleotide-binding</keyword>
<dbReference type="InterPro" id="IPR045076">
    <property type="entry name" value="MutS"/>
</dbReference>
<dbReference type="PANTHER" id="PTHR11361">
    <property type="entry name" value="DNA MISMATCH REPAIR PROTEIN MUTS FAMILY MEMBER"/>
    <property type="match status" value="1"/>
</dbReference>
<reference evidence="5 6" key="1">
    <citation type="journal article" date="2014" name="PLoS Genet.">
        <title>Phylogenetically driven sequencing of extremely halophilic archaea reveals strategies for static and dynamic osmo-response.</title>
        <authorList>
            <person name="Becker E.A."/>
            <person name="Seitzer P.M."/>
            <person name="Tritt A."/>
            <person name="Larsen D."/>
            <person name="Krusor M."/>
            <person name="Yao A.I."/>
            <person name="Wu D."/>
            <person name="Madern D."/>
            <person name="Eisen J.A."/>
            <person name="Darling A.E."/>
            <person name="Facciotti M.T."/>
        </authorList>
    </citation>
    <scope>NUCLEOTIDE SEQUENCE [LARGE SCALE GENOMIC DNA]</scope>
    <source>
        <strain evidence="5 6">ATCC BAA-1512</strain>
    </source>
</reference>
<evidence type="ECO:0000256" key="2">
    <source>
        <dbReference type="ARBA" id="ARBA00022840"/>
    </source>
</evidence>
<dbReference type="GO" id="GO:0005524">
    <property type="term" value="F:ATP binding"/>
    <property type="evidence" value="ECO:0007669"/>
    <property type="project" value="UniProtKB-KW"/>
</dbReference>
<dbReference type="STRING" id="662479.C440_12864"/>
<proteinExistence type="predicted"/>
<dbReference type="GO" id="GO:0030983">
    <property type="term" value="F:mismatched DNA binding"/>
    <property type="evidence" value="ECO:0007669"/>
    <property type="project" value="InterPro"/>
</dbReference>
<dbReference type="GO" id="GO:0006298">
    <property type="term" value="P:mismatch repair"/>
    <property type="evidence" value="ECO:0007669"/>
    <property type="project" value="InterPro"/>
</dbReference>
<sequence>MRLEDYWGVGPKTSARLEAALGADGAVAAIESADVRALVDAGVTRGRAVRILRRADGNDGIDVLATRDARNVYDDLLSLASDCALTAHAADRIRVLTPLPTVEARRARLDRVRDAAAAWDALDTDAREAVEAAFRAYDDAGETERAAVRAALELRDAGLRGETFDALDEADPDALRDALGALGYVANDGSVASGADDRLDRMRDRLETVRDLESGSFDVLETIQSRGVRSLDDFRAAFVQYVAQETDLSRGEVESTAAEDARNATDFVSTSLRALVEELEADVADREATVAEELRDRIWAARDDVDLAVETVDEVALSLSLARFALEYDLTNPAISETGLAVCGARNLFLDDPQPVSYAVGDHDLSCASGPVPPSGDRVSVLTGANSGGKTTLLETLSQVAVLASMGLPVPADAALVGRFDSVVFHRRHASFNAGVLESTLKSIVPPLSGDGRTLMLVDEFEAITEPGRAADLLNGLVNLTVERDAFGVYVTHLADELSPLPPEARIDGIFAEGLTDELDLRVDYQPRFGTVGKSTPEFIVSRLVANARDRAERAGFEALAAAVGEEAVQKTLSDAEFVG</sequence>
<dbReference type="InterPro" id="IPR027417">
    <property type="entry name" value="P-loop_NTPase"/>
</dbReference>
<dbReference type="Proteomes" id="UP000011550">
    <property type="component" value="Unassembled WGS sequence"/>
</dbReference>
<dbReference type="PATRIC" id="fig|662479.7.peg.2601"/>
<name>M0I342_9EURY</name>
<comment type="caution">
    <text evidence="5">The sequence shown here is derived from an EMBL/GenBank/DDBJ whole genome shotgun (WGS) entry which is preliminary data.</text>
</comment>
<dbReference type="AlphaFoldDB" id="M0I342"/>
<evidence type="ECO:0000259" key="4">
    <source>
        <dbReference type="SMART" id="SM00534"/>
    </source>
</evidence>
<dbReference type="PANTHER" id="PTHR11361:SF125">
    <property type="entry name" value="DNA-BINDING PROTEIN MUTS2"/>
    <property type="match status" value="1"/>
</dbReference>
<dbReference type="Gene3D" id="3.40.50.300">
    <property type="entry name" value="P-loop containing nucleotide triphosphate hydrolases"/>
    <property type="match status" value="1"/>
</dbReference>
<dbReference type="OrthoDB" id="25832at2157"/>
<evidence type="ECO:0000313" key="5">
    <source>
        <dbReference type="EMBL" id="ELZ91205.1"/>
    </source>
</evidence>
<feature type="domain" description="DNA mismatch repair proteins mutS family" evidence="4">
    <location>
        <begin position="377"/>
        <end position="553"/>
    </location>
</feature>
<keyword evidence="3" id="KW-0238">DNA-binding</keyword>
<accession>M0I342</accession>
<keyword evidence="6" id="KW-1185">Reference proteome</keyword>
<evidence type="ECO:0000313" key="6">
    <source>
        <dbReference type="Proteomes" id="UP000011550"/>
    </source>
</evidence>
<gene>
    <name evidence="5" type="ORF">C440_12864</name>
</gene>
<dbReference type="InterPro" id="IPR000432">
    <property type="entry name" value="DNA_mismatch_repair_MutS_C"/>
</dbReference>
<dbReference type="EMBL" id="AOLN01000018">
    <property type="protein sequence ID" value="ELZ91205.1"/>
    <property type="molecule type" value="Genomic_DNA"/>
</dbReference>
<dbReference type="RefSeq" id="WP_008320897.1">
    <property type="nucleotide sequence ID" value="NZ_AOLN01000018.1"/>
</dbReference>
<keyword evidence="2" id="KW-0067">ATP-binding</keyword>
<dbReference type="SMART" id="SM00534">
    <property type="entry name" value="MUTSac"/>
    <property type="match status" value="1"/>
</dbReference>
<evidence type="ECO:0000256" key="1">
    <source>
        <dbReference type="ARBA" id="ARBA00022741"/>
    </source>
</evidence>